<dbReference type="SUPFAM" id="SSF51445">
    <property type="entry name" value="(Trans)glycosidases"/>
    <property type="match status" value="1"/>
</dbReference>
<evidence type="ECO:0000313" key="3">
    <source>
        <dbReference type="EMBL" id="ABC25381.1"/>
    </source>
</evidence>
<accession>Q2PY46</accession>
<dbReference type="AlphaFoldDB" id="Q2PY46"/>
<feature type="domain" description="Glycosyl hydrolase family 13 catalytic" evidence="2">
    <location>
        <begin position="383"/>
        <end position="735"/>
    </location>
</feature>
<dbReference type="InterPro" id="IPR013783">
    <property type="entry name" value="Ig-like_fold"/>
</dbReference>
<dbReference type="InterPro" id="IPR014756">
    <property type="entry name" value="Ig_E-set"/>
</dbReference>
<organism evidence="3">
    <name type="scientific">uncultured marine bacterium Ant29B7</name>
    <dbReference type="NCBI Taxonomy" id="360426"/>
    <lineage>
        <taxon>Bacteria</taxon>
        <taxon>environmental samples</taxon>
    </lineage>
</organism>
<evidence type="ECO:0000259" key="2">
    <source>
        <dbReference type="SMART" id="SM00642"/>
    </source>
</evidence>
<dbReference type="EMBL" id="DQ295240">
    <property type="protein sequence ID" value="ABC25381.1"/>
    <property type="molecule type" value="Genomic_DNA"/>
</dbReference>
<name>Q2PY46_9BACT</name>
<dbReference type="SUPFAM" id="SSF81296">
    <property type="entry name" value="E set domains"/>
    <property type="match status" value="1"/>
</dbReference>
<proteinExistence type="inferred from homology"/>
<dbReference type="GO" id="GO:0005975">
    <property type="term" value="P:carbohydrate metabolic process"/>
    <property type="evidence" value="ECO:0007669"/>
    <property type="project" value="InterPro"/>
</dbReference>
<dbReference type="CDD" id="cd11350">
    <property type="entry name" value="AmyAc_4"/>
    <property type="match status" value="1"/>
</dbReference>
<reference evidence="3" key="1">
    <citation type="journal article" date="2006" name="Appl. Environ. Microbiol.">
        <title>Comparative genomics of DNA fragments from six Antarctic marine planktonic bacteria.</title>
        <authorList>
            <person name="Grzymski J.J."/>
            <person name="Carter B.J."/>
            <person name="DeLong E.F."/>
            <person name="Feldman R.A."/>
            <person name="Ghadiri A."/>
            <person name="Murray A.E."/>
        </authorList>
    </citation>
    <scope>NUCLEOTIDE SEQUENCE</scope>
</reference>
<sequence length="920" mass="103223">MLKHLVLSVVLLGSLVIQGQILTIDPAFPTQNDTVTIVYNANEGNGALQSVSPVYAHAGLITSNSSSPTDWKFVQGNWGTADPNVLMTSMGNDLHAISYHLPTFHSFNASVQTVLNLAFVFRDAAGNTVGRSADGSDIYYPIYPVNAGLLTAFFKPYDFQIVALNDTLSVRVASNASSILSVYDNGVLVASDSATKLMQFDLPVSSVGQHMLVLEAEDGSSVARDTAYYLTNAPVSVQNPPAGLKDGANEINDSTVILQLHAPGKQFIYVLGDFNNFMPDSNYYMKRSVNGDKFWLSLDLQADTRYAYQYWIDGALKLADPYSELIQDPNNDGGISAASYPNPHPYHSNAAGFTSLIHPGKTDYVWKNTSFQAPLKKDLVIYEMLIRDFVHARNYTTVMDTLDYLQRLGINAIELMPNSEFENNESWGYNPSFHMALDKYYGTPDMYREFIDSCHSRGIAVIMDFVFNHAFGQSPLVQMYWDAAQNQPAVDNPWFNATCPHPPYCWGSDFDHLSQATKDFVDRVNLHWFDAFKIDGVRYDFTKGFGNASGGWDVTRQNLIKRMADTVWANHPNAYIILEHWADNAEEKLLSNYGLMLWGNATYNYRDAAMGWVNGSNFSYGVYQNRGWTQPHLITYMESHDEERLMYDVLTYGNNGSSSHNIRNLNVGLRRAELTSAFTYLVPGPKMLYMFSELGYDKSINNPCRVCNKSILWGYQNVLERKRLYDVTAALINLRRSHPVFTTTNFTYSFGGSTKRINLLHPNMKAIVIGNFDTSIKSMVPNFAHTGDWYDYFSGDTLSVSDPYMTLALAPGEYRVYTDNKLQQPTITLGTQEWSLPSIAVQLKPVPSERFVDVSWAMPNPVVVHLQVRDLQGRLLLDKAWDAAQSPDAYQVDMQALPLGMHVLTLDVGGQRSQHKLIKQ</sequence>
<evidence type="ECO:0000256" key="1">
    <source>
        <dbReference type="ARBA" id="ARBA00008061"/>
    </source>
</evidence>
<dbReference type="InterPro" id="IPR006047">
    <property type="entry name" value="GH13_cat_dom"/>
</dbReference>
<dbReference type="CAZy" id="GH13">
    <property type="family name" value="Glycoside Hydrolase Family 13"/>
</dbReference>
<dbReference type="PANTHER" id="PTHR43002">
    <property type="entry name" value="GLYCOGEN DEBRANCHING ENZYME"/>
    <property type="match status" value="1"/>
</dbReference>
<protein>
    <submittedName>
        <fullName evidence="3">Alpha amylase, catalytic domain subfamily, putative</fullName>
    </submittedName>
</protein>
<dbReference type="Gene3D" id="2.60.40.10">
    <property type="entry name" value="Immunoglobulins"/>
    <property type="match status" value="1"/>
</dbReference>
<comment type="similarity">
    <text evidence="1">Belongs to the glycosyl hydrolase 13 family.</text>
</comment>
<dbReference type="SMART" id="SM00642">
    <property type="entry name" value="Aamy"/>
    <property type="match status" value="1"/>
</dbReference>
<dbReference type="Pfam" id="PF00128">
    <property type="entry name" value="Alpha-amylase"/>
    <property type="match status" value="1"/>
</dbReference>
<dbReference type="Gene3D" id="3.20.20.80">
    <property type="entry name" value="Glycosidases"/>
    <property type="match status" value="1"/>
</dbReference>
<dbReference type="InterPro" id="IPR017853">
    <property type="entry name" value="GH"/>
</dbReference>